<keyword evidence="3" id="KW-1185">Reference proteome</keyword>
<proteinExistence type="predicted"/>
<accession>A0A371PDB7</accession>
<gene>
    <name evidence="2" type="ORF">DX116_10450</name>
</gene>
<evidence type="ECO:0000313" key="2">
    <source>
        <dbReference type="EMBL" id="REK73907.1"/>
    </source>
</evidence>
<organism evidence="2 3">
    <name type="scientific">Aeromicrobium endophyticum</name>
    <dbReference type="NCBI Taxonomy" id="2292704"/>
    <lineage>
        <taxon>Bacteria</taxon>
        <taxon>Bacillati</taxon>
        <taxon>Actinomycetota</taxon>
        <taxon>Actinomycetes</taxon>
        <taxon>Propionibacteriales</taxon>
        <taxon>Nocardioidaceae</taxon>
        <taxon>Aeromicrobium</taxon>
    </lineage>
</organism>
<keyword evidence="1" id="KW-0472">Membrane</keyword>
<dbReference type="Proteomes" id="UP000265581">
    <property type="component" value="Unassembled WGS sequence"/>
</dbReference>
<protein>
    <recommendedName>
        <fullName evidence="4">Flp family type IVb pilin</fullName>
    </recommendedName>
</protein>
<feature type="transmembrane region" description="Helical" evidence="1">
    <location>
        <begin position="27"/>
        <end position="47"/>
    </location>
</feature>
<evidence type="ECO:0008006" key="4">
    <source>
        <dbReference type="Google" id="ProtNLM"/>
    </source>
</evidence>
<keyword evidence="1" id="KW-1133">Transmembrane helix</keyword>
<name>A0A371PDB7_9ACTN</name>
<reference evidence="2 3" key="1">
    <citation type="submission" date="2018-08" db="EMBL/GenBank/DDBJ databases">
        <title>Aeromicrobium sp. M2KJ-4, whole genome shotgun sequence.</title>
        <authorList>
            <person name="Tuo L."/>
        </authorList>
    </citation>
    <scope>NUCLEOTIDE SEQUENCE [LARGE SCALE GENOMIC DNA]</scope>
    <source>
        <strain evidence="2 3">M2KJ-4</strain>
    </source>
</reference>
<comment type="caution">
    <text evidence="2">The sequence shown here is derived from an EMBL/GenBank/DDBJ whole genome shotgun (WGS) entry which is preliminary data.</text>
</comment>
<keyword evidence="1" id="KW-0812">Transmembrane</keyword>
<dbReference type="EMBL" id="QUBR01000001">
    <property type="protein sequence ID" value="REK73907.1"/>
    <property type="molecule type" value="Genomic_DNA"/>
</dbReference>
<evidence type="ECO:0000313" key="3">
    <source>
        <dbReference type="Proteomes" id="UP000265581"/>
    </source>
</evidence>
<dbReference type="AlphaFoldDB" id="A0A371PDB7"/>
<sequence>MYTVSFITSVLFQASTAREEREERGAAFTEYVVLVSVVVALVVGVAFTPLGDALRAKVGSIASSVNPSTT</sequence>
<evidence type="ECO:0000256" key="1">
    <source>
        <dbReference type="SAM" id="Phobius"/>
    </source>
</evidence>